<feature type="non-terminal residue" evidence="8">
    <location>
        <position position="1"/>
    </location>
</feature>
<dbReference type="AlphaFoldDB" id="A0A835Z6K2"/>
<dbReference type="GO" id="GO:0003677">
    <property type="term" value="F:DNA binding"/>
    <property type="evidence" value="ECO:0007669"/>
    <property type="project" value="UniProtKB-KW"/>
</dbReference>
<keyword evidence="3" id="KW-0804">Transcription</keyword>
<keyword evidence="9" id="KW-1185">Reference proteome</keyword>
<dbReference type="PROSITE" id="PS50090">
    <property type="entry name" value="MYB_LIKE"/>
    <property type="match status" value="1"/>
</dbReference>
<evidence type="ECO:0000313" key="9">
    <source>
        <dbReference type="Proteomes" id="UP000664859"/>
    </source>
</evidence>
<dbReference type="Proteomes" id="UP000664859">
    <property type="component" value="Unassembled WGS sequence"/>
</dbReference>
<keyword evidence="1" id="KW-0805">Transcription regulation</keyword>
<dbReference type="Gene3D" id="1.10.10.60">
    <property type="entry name" value="Homeodomain-like"/>
    <property type="match status" value="1"/>
</dbReference>
<keyword evidence="4" id="KW-0539">Nucleus</keyword>
<dbReference type="InterPro" id="IPR006447">
    <property type="entry name" value="Myb_dom_plants"/>
</dbReference>
<evidence type="ECO:0000256" key="3">
    <source>
        <dbReference type="ARBA" id="ARBA00023163"/>
    </source>
</evidence>
<evidence type="ECO:0000256" key="2">
    <source>
        <dbReference type="ARBA" id="ARBA00023125"/>
    </source>
</evidence>
<evidence type="ECO:0000256" key="4">
    <source>
        <dbReference type="ARBA" id="ARBA00023242"/>
    </source>
</evidence>
<dbReference type="SUPFAM" id="SSF46689">
    <property type="entry name" value="Homeodomain-like"/>
    <property type="match status" value="1"/>
</dbReference>
<dbReference type="NCBIfam" id="TIGR01557">
    <property type="entry name" value="myb_SHAQKYF"/>
    <property type="match status" value="1"/>
</dbReference>
<dbReference type="Pfam" id="PF00249">
    <property type="entry name" value="Myb_DNA-binding"/>
    <property type="match status" value="1"/>
</dbReference>
<dbReference type="PROSITE" id="PS51293">
    <property type="entry name" value="SANT"/>
    <property type="match status" value="1"/>
</dbReference>
<evidence type="ECO:0000259" key="5">
    <source>
        <dbReference type="PROSITE" id="PS50090"/>
    </source>
</evidence>
<dbReference type="PROSITE" id="PS51294">
    <property type="entry name" value="HTH_MYB"/>
    <property type="match status" value="1"/>
</dbReference>
<dbReference type="PANTHER" id="PTHR12802">
    <property type="entry name" value="SWI/SNF COMPLEX-RELATED"/>
    <property type="match status" value="1"/>
</dbReference>
<name>A0A835Z6K2_9STRA</name>
<feature type="domain" description="SANT" evidence="6">
    <location>
        <begin position="1"/>
        <end position="51"/>
    </location>
</feature>
<sequence>KRSERWSDEEHQAFLQAMKEHGRDWKLIKRSLPTRSLTQVRTHAYWYLSKLER</sequence>
<dbReference type="SMART" id="SM00717">
    <property type="entry name" value="SANT"/>
    <property type="match status" value="1"/>
</dbReference>
<protein>
    <submittedName>
        <fullName evidence="8">Uncharacterized protein</fullName>
    </submittedName>
</protein>
<evidence type="ECO:0000313" key="8">
    <source>
        <dbReference type="EMBL" id="KAG5185915.1"/>
    </source>
</evidence>
<feature type="non-terminal residue" evidence="8">
    <location>
        <position position="53"/>
    </location>
</feature>
<feature type="domain" description="HTH myb-type" evidence="7">
    <location>
        <begin position="1"/>
        <end position="52"/>
    </location>
</feature>
<keyword evidence="2" id="KW-0238">DNA-binding</keyword>
<evidence type="ECO:0000259" key="7">
    <source>
        <dbReference type="PROSITE" id="PS51294"/>
    </source>
</evidence>
<accession>A0A835Z6K2</accession>
<reference evidence="8" key="1">
    <citation type="submission" date="2021-02" db="EMBL/GenBank/DDBJ databases">
        <title>First Annotated Genome of the Yellow-green Alga Tribonema minus.</title>
        <authorList>
            <person name="Mahan K.M."/>
        </authorList>
    </citation>
    <scope>NUCLEOTIDE SEQUENCE</scope>
    <source>
        <strain evidence="8">UTEX B ZZ1240</strain>
    </source>
</reference>
<feature type="domain" description="Myb-like" evidence="5">
    <location>
        <begin position="1"/>
        <end position="48"/>
    </location>
</feature>
<dbReference type="InterPro" id="IPR017930">
    <property type="entry name" value="Myb_dom"/>
</dbReference>
<dbReference type="InterPro" id="IPR001005">
    <property type="entry name" value="SANT/Myb"/>
</dbReference>
<dbReference type="InterPro" id="IPR017884">
    <property type="entry name" value="SANT_dom"/>
</dbReference>
<dbReference type="EMBL" id="JAFCMP010000117">
    <property type="protein sequence ID" value="KAG5185915.1"/>
    <property type="molecule type" value="Genomic_DNA"/>
</dbReference>
<proteinExistence type="predicted"/>
<gene>
    <name evidence="8" type="ORF">JKP88DRAFT_136458</name>
</gene>
<evidence type="ECO:0000256" key="1">
    <source>
        <dbReference type="ARBA" id="ARBA00023015"/>
    </source>
</evidence>
<evidence type="ECO:0000259" key="6">
    <source>
        <dbReference type="PROSITE" id="PS51293"/>
    </source>
</evidence>
<dbReference type="InterPro" id="IPR009057">
    <property type="entry name" value="Homeodomain-like_sf"/>
</dbReference>
<organism evidence="8 9">
    <name type="scientific">Tribonema minus</name>
    <dbReference type="NCBI Taxonomy" id="303371"/>
    <lineage>
        <taxon>Eukaryota</taxon>
        <taxon>Sar</taxon>
        <taxon>Stramenopiles</taxon>
        <taxon>Ochrophyta</taxon>
        <taxon>PX clade</taxon>
        <taxon>Xanthophyceae</taxon>
        <taxon>Tribonematales</taxon>
        <taxon>Tribonemataceae</taxon>
        <taxon>Tribonema</taxon>
    </lineage>
</organism>
<dbReference type="CDD" id="cd00167">
    <property type="entry name" value="SANT"/>
    <property type="match status" value="1"/>
</dbReference>
<dbReference type="OrthoDB" id="118550at2759"/>
<comment type="caution">
    <text evidence="8">The sequence shown here is derived from an EMBL/GenBank/DDBJ whole genome shotgun (WGS) entry which is preliminary data.</text>
</comment>
<dbReference type="PANTHER" id="PTHR12802:SF173">
    <property type="entry name" value="MYB-LIKE PROTEIN K"/>
    <property type="match status" value="1"/>
</dbReference>